<keyword evidence="8" id="KW-0804">Transcription</keyword>
<dbReference type="GO" id="GO:0005737">
    <property type="term" value="C:cytoplasm"/>
    <property type="evidence" value="ECO:0007669"/>
    <property type="project" value="UniProtKB-SubCell"/>
</dbReference>
<reference evidence="14" key="1">
    <citation type="submission" date="2014-03" db="EMBL/GenBank/DDBJ databases">
        <authorList>
            <person name="Aksoy S."/>
            <person name="Warren W."/>
            <person name="Wilson R.K."/>
        </authorList>
    </citation>
    <scope>NUCLEOTIDE SEQUENCE [LARGE SCALE GENOMIC DNA]</scope>
    <source>
        <strain evidence="14">IAEA</strain>
    </source>
</reference>
<evidence type="ECO:0000256" key="4">
    <source>
        <dbReference type="ARBA" id="ARBA00022490"/>
    </source>
</evidence>
<feature type="compositionally biased region" description="Basic and acidic residues" evidence="11">
    <location>
        <begin position="194"/>
        <end position="205"/>
    </location>
</feature>
<keyword evidence="6" id="KW-0689">Ribosomal protein</keyword>
<dbReference type="STRING" id="37001.A0A1A9WB20"/>
<evidence type="ECO:0000256" key="2">
    <source>
        <dbReference type="ARBA" id="ARBA00004496"/>
    </source>
</evidence>
<keyword evidence="5" id="KW-0678">Repressor</keyword>
<reference evidence="13" key="2">
    <citation type="submission" date="2020-05" db="UniProtKB">
        <authorList>
            <consortium name="EnsemblMetazoa"/>
        </authorList>
    </citation>
    <scope>IDENTIFICATION</scope>
    <source>
        <strain evidence="13">IAEA</strain>
    </source>
</reference>
<dbReference type="InterPro" id="IPR013907">
    <property type="entry name" value="Sds3"/>
</dbReference>
<feature type="region of interest" description="Disordered" evidence="11">
    <location>
        <begin position="194"/>
        <end position="246"/>
    </location>
</feature>
<evidence type="ECO:0000256" key="11">
    <source>
        <dbReference type="SAM" id="MobiDB-lite"/>
    </source>
</evidence>
<dbReference type="InterPro" id="IPR005326">
    <property type="entry name" value="Plectin_eS10_N"/>
</dbReference>
<dbReference type="InterPro" id="IPR036388">
    <property type="entry name" value="WH-like_DNA-bd_sf"/>
</dbReference>
<keyword evidence="4" id="KW-0963">Cytoplasm</keyword>
<evidence type="ECO:0000256" key="3">
    <source>
        <dbReference type="ARBA" id="ARBA00007278"/>
    </source>
</evidence>
<proteinExistence type="inferred from homology"/>
<dbReference type="EnsemblMetazoa" id="GBRI012803-RA">
    <property type="protein sequence ID" value="GBRI012803-PA"/>
    <property type="gene ID" value="GBRI012803"/>
</dbReference>
<feature type="compositionally biased region" description="Acidic residues" evidence="11">
    <location>
        <begin position="215"/>
        <end position="225"/>
    </location>
</feature>
<dbReference type="Gene3D" id="1.10.10.10">
    <property type="entry name" value="Winged helix-like DNA-binding domain superfamily/Winged helix DNA-binding domain"/>
    <property type="match status" value="1"/>
</dbReference>
<evidence type="ECO:0000256" key="1">
    <source>
        <dbReference type="ARBA" id="ARBA00004123"/>
    </source>
</evidence>
<evidence type="ECO:0000256" key="6">
    <source>
        <dbReference type="ARBA" id="ARBA00022980"/>
    </source>
</evidence>
<keyword evidence="10" id="KW-0687">Ribonucleoprotein</keyword>
<dbReference type="GO" id="GO:0010468">
    <property type="term" value="P:regulation of gene expression"/>
    <property type="evidence" value="ECO:0007669"/>
    <property type="project" value="UniProtKB-ARBA"/>
</dbReference>
<evidence type="ECO:0000256" key="7">
    <source>
        <dbReference type="ARBA" id="ARBA00023015"/>
    </source>
</evidence>
<protein>
    <submittedName>
        <fullName evidence="13">S10_plectin domain-containing protein</fullName>
    </submittedName>
</protein>
<dbReference type="Proteomes" id="UP000091820">
    <property type="component" value="Unassembled WGS sequence"/>
</dbReference>
<comment type="subcellular location">
    <subcellularLocation>
        <location evidence="2">Cytoplasm</location>
    </subcellularLocation>
    <subcellularLocation>
        <location evidence="1">Nucleus</location>
    </subcellularLocation>
</comment>
<feature type="compositionally biased region" description="Polar residues" evidence="11">
    <location>
        <begin position="229"/>
        <end position="246"/>
    </location>
</feature>
<evidence type="ECO:0000256" key="5">
    <source>
        <dbReference type="ARBA" id="ARBA00022491"/>
    </source>
</evidence>
<accession>A0A1A9WB20</accession>
<evidence type="ECO:0000313" key="14">
    <source>
        <dbReference type="Proteomes" id="UP000091820"/>
    </source>
</evidence>
<keyword evidence="7" id="KW-0805">Transcription regulation</keyword>
<organism evidence="13 14">
    <name type="scientific">Glossina brevipalpis</name>
    <dbReference type="NCBI Taxonomy" id="37001"/>
    <lineage>
        <taxon>Eukaryota</taxon>
        <taxon>Metazoa</taxon>
        <taxon>Ecdysozoa</taxon>
        <taxon>Arthropoda</taxon>
        <taxon>Hexapoda</taxon>
        <taxon>Insecta</taxon>
        <taxon>Pterygota</taxon>
        <taxon>Neoptera</taxon>
        <taxon>Endopterygota</taxon>
        <taxon>Diptera</taxon>
        <taxon>Brachycera</taxon>
        <taxon>Muscomorpha</taxon>
        <taxon>Hippoboscoidea</taxon>
        <taxon>Glossinidae</taxon>
        <taxon>Glossina</taxon>
    </lineage>
</organism>
<dbReference type="GO" id="GO:0005840">
    <property type="term" value="C:ribosome"/>
    <property type="evidence" value="ECO:0007669"/>
    <property type="project" value="UniProtKB-KW"/>
</dbReference>
<dbReference type="AlphaFoldDB" id="A0A1A9WB20"/>
<keyword evidence="14" id="KW-1185">Reference proteome</keyword>
<feature type="domain" description="Plectin/eS10 N-terminal" evidence="12">
    <location>
        <begin position="32"/>
        <end position="124"/>
    </location>
</feature>
<dbReference type="VEuPathDB" id="VectorBase:GBRI012803"/>
<dbReference type="GO" id="GO:0005654">
    <property type="term" value="C:nucleoplasm"/>
    <property type="evidence" value="ECO:0007669"/>
    <property type="project" value="UniProtKB-ARBA"/>
</dbReference>
<dbReference type="GO" id="GO:1990904">
    <property type="term" value="C:ribonucleoprotein complex"/>
    <property type="evidence" value="ECO:0007669"/>
    <property type="project" value="UniProtKB-KW"/>
</dbReference>
<dbReference type="GO" id="GO:0002181">
    <property type="term" value="P:cytoplasmic translation"/>
    <property type="evidence" value="ECO:0007669"/>
    <property type="project" value="UniProtKB-ARBA"/>
</dbReference>
<dbReference type="SMART" id="SM01401">
    <property type="entry name" value="Sds3"/>
    <property type="match status" value="1"/>
</dbReference>
<feature type="region of interest" description="Disordered" evidence="11">
    <location>
        <begin position="122"/>
        <end position="170"/>
    </location>
</feature>
<dbReference type="PANTHER" id="PTHR21964">
    <property type="entry name" value="BREAST CANCER METASTASIS-SUPPRESSOR 1"/>
    <property type="match status" value="1"/>
</dbReference>
<keyword evidence="9" id="KW-0539">Nucleus</keyword>
<dbReference type="Pfam" id="PF03501">
    <property type="entry name" value="S10_plectin"/>
    <property type="match status" value="1"/>
</dbReference>
<evidence type="ECO:0000256" key="8">
    <source>
        <dbReference type="ARBA" id="ARBA00023163"/>
    </source>
</evidence>
<evidence type="ECO:0000256" key="9">
    <source>
        <dbReference type="ARBA" id="ARBA00023242"/>
    </source>
</evidence>
<name>A0A1A9WB20_9MUSC</name>
<dbReference type="FunFam" id="1.10.10.10:FF:000025">
    <property type="entry name" value="40S ribosomal protein S10"/>
    <property type="match status" value="1"/>
</dbReference>
<evidence type="ECO:0000259" key="12">
    <source>
        <dbReference type="Pfam" id="PF03501"/>
    </source>
</evidence>
<sequence length="516" mass="60184">MFINQALNINIVNTSFSFFPVTGVYKTLKMFMPKAHRVAIYEYLFKEGVIVAKKDFHAPKHPELENIPNLHVIKTMQSLHSRGLVKEQFAWRHYYWYLTNEGIEFLRSYLHLPPEIVPATLKRPTRPETVRPRPAATTRSGDASKTGEDRSAYRRAPGGTDKKGDVGPGAGEVEFRGVCSTSMSYHIYTNQSDDERYADYNDDSRSNNFEQNAYDSEEDTDDASETELRNSGRNHGYGTSHNTNSNNHELKEQMYQHKLASLQKQLEELKQLTHPEYLRRLKKLEYQFKERLRLNEIYRDYLKECVERDYILEKKAAEKEYEEKKVDLKDNILTDFEERRKLIENERFSLELTNDSMEIKPTVTRKLRRRPNEPVPVVEKRRKPTTGQLLVYMLDEKEIENDLKIIQRGKPLTPTLQQNGVSSYGNSNHHQSSVISDNANQYMDTRIEDGKLLYEKRWFHRGQQVYIEGKDLPKFAATISAIGNEVVWVKKPNESKVKINMSHLAKGKVTIKRRAN</sequence>
<evidence type="ECO:0000313" key="13">
    <source>
        <dbReference type="EnsemblMetazoa" id="GBRI012803-PA"/>
    </source>
</evidence>
<comment type="similarity">
    <text evidence="3">Belongs to the eukaryotic ribosomal protein eS10 family.</text>
</comment>
<dbReference type="Pfam" id="PF08598">
    <property type="entry name" value="Sds3"/>
    <property type="match status" value="1"/>
</dbReference>
<evidence type="ECO:0000256" key="10">
    <source>
        <dbReference type="ARBA" id="ARBA00023274"/>
    </source>
</evidence>